<proteinExistence type="predicted"/>
<dbReference type="EMBL" id="BAABBN010000004">
    <property type="protein sequence ID" value="GAA3917083.1"/>
    <property type="molecule type" value="Genomic_DNA"/>
</dbReference>
<dbReference type="RefSeq" id="WP_344796101.1">
    <property type="nucleotide sequence ID" value="NZ_BAABBN010000004.1"/>
</dbReference>
<dbReference type="Gene3D" id="3.40.33.10">
    <property type="entry name" value="CAP"/>
    <property type="match status" value="1"/>
</dbReference>
<dbReference type="InterPro" id="IPR035940">
    <property type="entry name" value="CAP_sf"/>
</dbReference>
<dbReference type="Proteomes" id="UP001501565">
    <property type="component" value="Unassembled WGS sequence"/>
</dbReference>
<feature type="chain" id="PRO_5045277519" description="SCP domain-containing protein" evidence="2">
    <location>
        <begin position="22"/>
        <end position="202"/>
    </location>
</feature>
<protein>
    <recommendedName>
        <fullName evidence="3">SCP domain-containing protein</fullName>
    </recommendedName>
</protein>
<dbReference type="PANTHER" id="PTHR31157:SF1">
    <property type="entry name" value="SCP DOMAIN-CONTAINING PROTEIN"/>
    <property type="match status" value="1"/>
</dbReference>
<keyword evidence="5" id="KW-1185">Reference proteome</keyword>
<sequence length="202" mass="20975">MNSFRLIVVTCLSVLMLSACGGGGGSSSGGVSSGGSASSTEGTSGNSDDSGNDNPGNNETCEMDVNEEDMLTQVNAARASGYQCGNDNLPAVAALTWSCVLEQAAFSHSTDMATNNFFSHTGSDGLSVSNRVDATGYDWSAVGENIAAGQTSVTQVVQGWLNSEGHCRNIMSVNFSEFASARVNTSSSDYPSYWTQVFANPR</sequence>
<feature type="compositionally biased region" description="Low complexity" evidence="1">
    <location>
        <begin position="34"/>
        <end position="59"/>
    </location>
</feature>
<feature type="domain" description="SCP" evidence="3">
    <location>
        <begin position="74"/>
        <end position="198"/>
    </location>
</feature>
<evidence type="ECO:0000313" key="5">
    <source>
        <dbReference type="Proteomes" id="UP001501565"/>
    </source>
</evidence>
<keyword evidence="2" id="KW-0732">Signal</keyword>
<dbReference type="InterPro" id="IPR014044">
    <property type="entry name" value="CAP_dom"/>
</dbReference>
<evidence type="ECO:0000259" key="3">
    <source>
        <dbReference type="Pfam" id="PF00188"/>
    </source>
</evidence>
<feature type="signal peptide" evidence="2">
    <location>
        <begin position="1"/>
        <end position="21"/>
    </location>
</feature>
<evidence type="ECO:0000313" key="4">
    <source>
        <dbReference type="EMBL" id="GAA3917083.1"/>
    </source>
</evidence>
<gene>
    <name evidence="4" type="ORF">GCM10022277_09980</name>
</gene>
<dbReference type="Pfam" id="PF00188">
    <property type="entry name" value="CAP"/>
    <property type="match status" value="1"/>
</dbReference>
<dbReference type="SUPFAM" id="SSF55797">
    <property type="entry name" value="PR-1-like"/>
    <property type="match status" value="1"/>
</dbReference>
<comment type="caution">
    <text evidence="4">The sequence shown here is derived from an EMBL/GenBank/DDBJ whole genome shotgun (WGS) entry which is preliminary data.</text>
</comment>
<dbReference type="PROSITE" id="PS51257">
    <property type="entry name" value="PROKAR_LIPOPROTEIN"/>
    <property type="match status" value="1"/>
</dbReference>
<feature type="region of interest" description="Disordered" evidence="1">
    <location>
        <begin position="26"/>
        <end position="62"/>
    </location>
</feature>
<evidence type="ECO:0000256" key="2">
    <source>
        <dbReference type="SAM" id="SignalP"/>
    </source>
</evidence>
<reference evidence="5" key="1">
    <citation type="journal article" date="2019" name="Int. J. Syst. Evol. Microbiol.">
        <title>The Global Catalogue of Microorganisms (GCM) 10K type strain sequencing project: providing services to taxonomists for standard genome sequencing and annotation.</title>
        <authorList>
            <consortium name="The Broad Institute Genomics Platform"/>
            <consortium name="The Broad Institute Genome Sequencing Center for Infectious Disease"/>
            <person name="Wu L."/>
            <person name="Ma J."/>
        </authorList>
    </citation>
    <scope>NUCLEOTIDE SEQUENCE [LARGE SCALE GENOMIC DNA]</scope>
    <source>
        <strain evidence="5">JCM 17551</strain>
    </source>
</reference>
<evidence type="ECO:0000256" key="1">
    <source>
        <dbReference type="SAM" id="MobiDB-lite"/>
    </source>
</evidence>
<accession>A0ABP7M8B6</accession>
<organism evidence="4 5">
    <name type="scientific">Litoribacillus peritrichatus</name>
    <dbReference type="NCBI Taxonomy" id="718191"/>
    <lineage>
        <taxon>Bacteria</taxon>
        <taxon>Pseudomonadati</taxon>
        <taxon>Pseudomonadota</taxon>
        <taxon>Gammaproteobacteria</taxon>
        <taxon>Oceanospirillales</taxon>
        <taxon>Oceanospirillaceae</taxon>
        <taxon>Litoribacillus</taxon>
    </lineage>
</organism>
<dbReference type="PANTHER" id="PTHR31157">
    <property type="entry name" value="SCP DOMAIN-CONTAINING PROTEIN"/>
    <property type="match status" value="1"/>
</dbReference>
<name>A0ABP7M8B6_9GAMM</name>
<dbReference type="CDD" id="cd05379">
    <property type="entry name" value="CAP_bacterial"/>
    <property type="match status" value="1"/>
</dbReference>